<dbReference type="Gene3D" id="3.30.530.20">
    <property type="match status" value="1"/>
</dbReference>
<accession>A0A543DJ57</accession>
<evidence type="ECO:0000313" key="4">
    <source>
        <dbReference type="Proteomes" id="UP000315677"/>
    </source>
</evidence>
<proteinExistence type="predicted"/>
<dbReference type="Proteomes" id="UP000315677">
    <property type="component" value="Unassembled WGS sequence"/>
</dbReference>
<evidence type="ECO:0000313" key="3">
    <source>
        <dbReference type="EMBL" id="TQM09370.1"/>
    </source>
</evidence>
<dbReference type="CDD" id="cd07817">
    <property type="entry name" value="SRPBCC_8"/>
    <property type="match status" value="1"/>
</dbReference>
<feature type="region of interest" description="Disordered" evidence="1">
    <location>
        <begin position="42"/>
        <end position="87"/>
    </location>
</feature>
<dbReference type="InterPro" id="IPR023393">
    <property type="entry name" value="START-like_dom_sf"/>
</dbReference>
<dbReference type="Pfam" id="PF03364">
    <property type="entry name" value="Polyketide_cyc"/>
    <property type="match status" value="1"/>
</dbReference>
<gene>
    <name evidence="3" type="ORF">FB558_5127</name>
</gene>
<feature type="compositionally biased region" description="Acidic residues" evidence="1">
    <location>
        <begin position="289"/>
        <end position="360"/>
    </location>
</feature>
<dbReference type="OrthoDB" id="3695445at2"/>
<dbReference type="EMBL" id="VFPA01000003">
    <property type="protein sequence ID" value="TQM09370.1"/>
    <property type="molecule type" value="Genomic_DNA"/>
</dbReference>
<comment type="caution">
    <text evidence="3">The sequence shown here is derived from an EMBL/GenBank/DDBJ whole genome shotgun (WGS) entry which is preliminary data.</text>
</comment>
<dbReference type="PANTHER" id="PTHR33824:SF7">
    <property type="entry name" value="POLYKETIDE CYCLASE_DEHYDRASE AND LIPID TRANSPORT SUPERFAMILY PROTEIN"/>
    <property type="match status" value="1"/>
</dbReference>
<protein>
    <submittedName>
        <fullName evidence="3">Polyketide cyclase/dehydrase/lipid transport protein</fullName>
    </submittedName>
</protein>
<feature type="region of interest" description="Disordered" evidence="1">
    <location>
        <begin position="274"/>
        <end position="378"/>
    </location>
</feature>
<dbReference type="PANTHER" id="PTHR33824">
    <property type="entry name" value="POLYKETIDE CYCLASE/DEHYDRASE AND LIPID TRANSPORT SUPERFAMILY PROTEIN"/>
    <property type="match status" value="1"/>
</dbReference>
<evidence type="ECO:0000256" key="1">
    <source>
        <dbReference type="SAM" id="MobiDB-lite"/>
    </source>
</evidence>
<dbReference type="InterPro" id="IPR047137">
    <property type="entry name" value="ORF3"/>
</dbReference>
<dbReference type="RefSeq" id="WP_142057508.1">
    <property type="nucleotide sequence ID" value="NZ_VFPA01000003.1"/>
</dbReference>
<evidence type="ECO:0000259" key="2">
    <source>
        <dbReference type="Pfam" id="PF03364"/>
    </source>
</evidence>
<dbReference type="InterPro" id="IPR005031">
    <property type="entry name" value="COQ10_START"/>
</dbReference>
<keyword evidence="4" id="KW-1185">Reference proteome</keyword>
<dbReference type="AlphaFoldDB" id="A0A543DJ57"/>
<reference evidence="3 4" key="1">
    <citation type="submission" date="2019-06" db="EMBL/GenBank/DDBJ databases">
        <title>Sequencing the genomes of 1000 actinobacteria strains.</title>
        <authorList>
            <person name="Klenk H.-P."/>
        </authorList>
    </citation>
    <scope>NUCLEOTIDE SEQUENCE [LARGE SCALE GENOMIC DNA]</scope>
    <source>
        <strain evidence="3 4">DSM 45301</strain>
    </source>
</reference>
<dbReference type="SUPFAM" id="SSF55961">
    <property type="entry name" value="Bet v1-like"/>
    <property type="match status" value="1"/>
</dbReference>
<feature type="domain" description="Coenzyme Q-binding protein COQ10 START" evidence="2">
    <location>
        <begin position="124"/>
        <end position="244"/>
    </location>
</feature>
<feature type="compositionally biased region" description="Basic and acidic residues" evidence="1">
    <location>
        <begin position="274"/>
        <end position="288"/>
    </location>
</feature>
<name>A0A543DJ57_9PSEU</name>
<sequence length="378" mass="41541">MADAGTSEKLKDAVPTDALRDAGQRLLGLLVQRAAEAATERVTSLSDRLTGVAENGGEGLREALNPDGNRRDGDDDGDSSPGLLSRGFGAVKDKVQEAFGGGGRGSGGGGKKLKVTVISEDLDVGLPLRTTYDLWTQFADFPSFMKKVGSVEQASDEKLNWKAQVVWSHRTWEATIVEQVPDSHIVWRSKGAKGHVDGAVTFTGLGPNLTRVLLVLEYHPQGLFERTGNIWRAQGRRARLEFQHFRRHAMSNVLMHQDEVEGWRGEIHDSEVVKTHEEALEEEQRAQEESEDEAGEDTGQDTGDEAYAEGEYEDQDEDQGEDQDEYEDEDEYAADEGEPVDEDYADEDYADEAAEDADAEPADREPVTASRSRRGGDA</sequence>
<organism evidence="3 4">
    <name type="scientific">Pseudonocardia kunmingensis</name>
    <dbReference type="NCBI Taxonomy" id="630975"/>
    <lineage>
        <taxon>Bacteria</taxon>
        <taxon>Bacillati</taxon>
        <taxon>Actinomycetota</taxon>
        <taxon>Actinomycetes</taxon>
        <taxon>Pseudonocardiales</taxon>
        <taxon>Pseudonocardiaceae</taxon>
        <taxon>Pseudonocardia</taxon>
    </lineage>
</organism>